<dbReference type="GO" id="GO:1990414">
    <property type="term" value="P:replication-born double-strand break repair via sister chromatid exchange"/>
    <property type="evidence" value="ECO:0007669"/>
    <property type="project" value="TreeGrafter"/>
</dbReference>
<dbReference type="GO" id="GO:0003682">
    <property type="term" value="F:chromatin binding"/>
    <property type="evidence" value="ECO:0007669"/>
    <property type="project" value="TreeGrafter"/>
</dbReference>
<dbReference type="PANTHER" id="PTHR21704">
    <property type="entry name" value="NIPPED-B-LIKE PROTEIN DELANGIN SCC2-RELATED"/>
    <property type="match status" value="1"/>
</dbReference>
<feature type="domain" description="Sister chromatid cohesion C-terminal" evidence="3">
    <location>
        <begin position="1058"/>
        <end position="1244"/>
    </location>
</feature>
<dbReference type="GO" id="GO:0010468">
    <property type="term" value="P:regulation of gene expression"/>
    <property type="evidence" value="ECO:0007669"/>
    <property type="project" value="InterPro"/>
</dbReference>
<dbReference type="GO" id="GO:0140588">
    <property type="term" value="P:chromatin looping"/>
    <property type="evidence" value="ECO:0007669"/>
    <property type="project" value="InterPro"/>
</dbReference>
<dbReference type="InterPro" id="IPR011989">
    <property type="entry name" value="ARM-like"/>
</dbReference>
<keyword evidence="4" id="KW-1185">Reference proteome</keyword>
<feature type="region of interest" description="Disordered" evidence="2">
    <location>
        <begin position="1"/>
        <end position="20"/>
    </location>
</feature>
<name>A0A0N4ZMU3_PARTI</name>
<keyword evidence="1" id="KW-0131">Cell cycle</keyword>
<comment type="subcellular location">
    <subcellularLocation>
        <location evidence="1">Nucleus</location>
    </subcellularLocation>
</comment>
<accession>A0A0N4ZMU3</accession>
<evidence type="ECO:0000256" key="2">
    <source>
        <dbReference type="SAM" id="MobiDB-lite"/>
    </source>
</evidence>
<dbReference type="InterPro" id="IPR024986">
    <property type="entry name" value="Nipped-B_C"/>
</dbReference>
<dbReference type="PANTHER" id="PTHR21704:SF18">
    <property type="entry name" value="NIPPED-B-LIKE PROTEIN"/>
    <property type="match status" value="1"/>
</dbReference>
<dbReference type="InterPro" id="IPR016024">
    <property type="entry name" value="ARM-type_fold"/>
</dbReference>
<dbReference type="GO" id="GO:0034087">
    <property type="term" value="P:establishment of mitotic sister chromatid cohesion"/>
    <property type="evidence" value="ECO:0007669"/>
    <property type="project" value="TreeGrafter"/>
</dbReference>
<reference evidence="5" key="1">
    <citation type="submission" date="2017-02" db="UniProtKB">
        <authorList>
            <consortium name="WormBaseParasite"/>
        </authorList>
    </citation>
    <scope>IDENTIFICATION</scope>
</reference>
<evidence type="ECO:0000259" key="3">
    <source>
        <dbReference type="Pfam" id="PF12830"/>
    </source>
</evidence>
<keyword evidence="1" id="KW-0677">Repeat</keyword>
<protein>
    <recommendedName>
        <fullName evidence="1">Nipped-B protein</fullName>
    </recommendedName>
</protein>
<evidence type="ECO:0000313" key="5">
    <source>
        <dbReference type="WBParaSite" id="PTRK_0000986000.1"/>
    </source>
</evidence>
<evidence type="ECO:0000313" key="4">
    <source>
        <dbReference type="Proteomes" id="UP000038045"/>
    </source>
</evidence>
<dbReference type="Pfam" id="PF12830">
    <property type="entry name" value="Nipped-B_C"/>
    <property type="match status" value="1"/>
</dbReference>
<evidence type="ECO:0000256" key="1">
    <source>
        <dbReference type="RuleBase" id="RU364107"/>
    </source>
</evidence>
<dbReference type="GO" id="GO:0090694">
    <property type="term" value="C:Scc2-Scc4 cohesin loading complex"/>
    <property type="evidence" value="ECO:0007669"/>
    <property type="project" value="TreeGrafter"/>
</dbReference>
<organism evidence="4 5">
    <name type="scientific">Parastrongyloides trichosuri</name>
    <name type="common">Possum-specific nematode worm</name>
    <dbReference type="NCBI Taxonomy" id="131310"/>
    <lineage>
        <taxon>Eukaryota</taxon>
        <taxon>Metazoa</taxon>
        <taxon>Ecdysozoa</taxon>
        <taxon>Nematoda</taxon>
        <taxon>Chromadorea</taxon>
        <taxon>Rhabditida</taxon>
        <taxon>Tylenchina</taxon>
        <taxon>Panagrolaimomorpha</taxon>
        <taxon>Strongyloidoidea</taxon>
        <taxon>Strongyloididae</taxon>
        <taxon>Parastrongyloides</taxon>
    </lineage>
</organism>
<dbReference type="WBParaSite" id="PTRK_0000986000.1">
    <property type="protein sequence ID" value="PTRK_0000986000.1"/>
    <property type="gene ID" value="PTRK_0000986000"/>
</dbReference>
<dbReference type="Proteomes" id="UP000038045">
    <property type="component" value="Unplaced"/>
</dbReference>
<dbReference type="Gene3D" id="1.25.10.10">
    <property type="entry name" value="Leucine-rich Repeat Variant"/>
    <property type="match status" value="1"/>
</dbReference>
<comment type="similarity">
    <text evidence="1">Belongs to the SCC2/Nipped-B family.</text>
</comment>
<proteinExistence type="inferred from homology"/>
<sequence length="1379" mass="161916">MFSEVIEGYDDDTMDVDFENKENDDNLENIKIDPNKKNEQAWSSLVLSETEALNDVQEIITEWKKFNENEGMIWDLESKLNQTILYNLSQEFNILYGLKKIGNIQHSFLEFIMKTISEFPSDMSSTFDLINFSNNFQQTTLYCSRFIDISCIGLQIVTSRVGLKLNNEEFLETVFDYFLKLTYKIDEECKSCELKKEKEINLLKGKLFNIFEMYGSFFKQARGYVGFASKVLNNLSYMFLNIFENSFKLPIIKCLISIFKNSEDQCQILTELILHSTVAAQFENETIKDGESNFTVLLISLVQCVFYSDDIEYDYDDDVDNSVNELLVRFSRSEKLIDVITTTFLIKMKQRDMEKIERLAMLRFVKELIKILFKPEWPAAERFLISLATKLSYNFLQSGNDIVVRNACIEISAELCKMMIREHMYDLDKFQDIFSKKLDEIKNRQFESLSLKRKKLLKYLKVGPLQYCLYSTVVTDYLNISYNDQSVYNCKISKYYHIAECLDFINKEYENNSENNTVNEKAKKKIKKMVDNMKTYFVWNLKNLYVYNEIGDYLGMTKSEIEMANKMMVVQRELNGYVSNFFKVVVACLRKEIPLQLRVTTTKCLSSIFELNYDLINIPLLIPFITFRALDLSPQSREVHISFLGKCISTRPDLMKKYFSVFYGRLNDQNVSVRKAVLSILPSIIPMMDDSLKIEVVKDIIMMSKDESTIFKEIINFFKDRWFQESYQYNIPENIFNEIKTIASQCSNDEKSIEFNKIIVGLEEIDCVLIQKVMKQFVTYFWNQIQTNYEKNDVSSISECLSALKLISKVLPDLFVDFIDLTLPYIQLFNNNELLQKNILDLVKIILNTISSLKIALNKVTMDSIEKSLCNLLLIKDYNLWEISIKTLAKMNQLWHTKTDRPVKLVEKYVEEFGKHVNSNDNLRIMIYHYGLFVRYYHILFFRRCKYFEEIRNEEFLKQKVISILFKFTKNCNDPLMMKTIVKSLSECLIGHPKYFIEPKVVLFLKQFLVGNCQNCSIILKAIHEAIKNDEKILEIKSKADRDLKVLNLEEDSLPFKIMNIYYPMVLNIYYSVDTNIRIDCYKIISLNLSTGIISPHESIRYMVASLCDSKLSIYNEVYGLLLNIERKSPKSFLPFIIEGMVQGFKLLNGKEDNIHGFFEKNDKNKKIKKTTRSTEVCSYFNVIYKFILKYKYYKNSFFQKIISEIAIVSKDISIIKEKMFIIDSIATLNFKETESIVYIIEKCGSTIDISGAEYLKFINNILETNKEFKESLEDIYTPNQVLIVLKSLNENDISKLVDYVLESYSFILLSELRNYLQKRFNTKDFEDGSVEVYGLKEYDIPVINYKHIFDFQMPLLDGALRTLSEYICYFHSSVYELE</sequence>
<dbReference type="SUPFAM" id="SSF48371">
    <property type="entry name" value="ARM repeat"/>
    <property type="match status" value="1"/>
</dbReference>
<dbReference type="InterPro" id="IPR033031">
    <property type="entry name" value="Scc2/Nipped-B"/>
</dbReference>
<feature type="compositionally biased region" description="Acidic residues" evidence="2">
    <location>
        <begin position="7"/>
        <end position="17"/>
    </location>
</feature>
<keyword evidence="1" id="KW-0539">Nucleus</keyword>
<dbReference type="STRING" id="131310.A0A0N4ZMU3"/>
<dbReference type="GO" id="GO:0071169">
    <property type="term" value="P:establishment of protein localization to chromatin"/>
    <property type="evidence" value="ECO:0007669"/>
    <property type="project" value="TreeGrafter"/>
</dbReference>
<dbReference type="GO" id="GO:0061775">
    <property type="term" value="F:cohesin loader activity"/>
    <property type="evidence" value="ECO:0007669"/>
    <property type="project" value="InterPro"/>
</dbReference>